<dbReference type="Proteomes" id="UP000310200">
    <property type="component" value="Unassembled WGS sequence"/>
</dbReference>
<dbReference type="Pfam" id="PF00011">
    <property type="entry name" value="HSP20"/>
    <property type="match status" value="1"/>
</dbReference>
<evidence type="ECO:0000256" key="2">
    <source>
        <dbReference type="PROSITE-ProRule" id="PRU00285"/>
    </source>
</evidence>
<dbReference type="GO" id="GO:0005737">
    <property type="term" value="C:cytoplasm"/>
    <property type="evidence" value="ECO:0007669"/>
    <property type="project" value="TreeGrafter"/>
</dbReference>
<comment type="similarity">
    <text evidence="2 3">Belongs to the small heat shock protein (HSP20) family.</text>
</comment>
<dbReference type="SUPFAM" id="SSF49764">
    <property type="entry name" value="HSP20-like chaperones"/>
    <property type="match status" value="1"/>
</dbReference>
<comment type="caution">
    <text evidence="6">The sequence shown here is derived from an EMBL/GenBank/DDBJ whole genome shotgun (WGS) entry which is preliminary data.</text>
</comment>
<dbReference type="InterPro" id="IPR001436">
    <property type="entry name" value="Alpha-crystallin/sHSP_animal"/>
</dbReference>
<evidence type="ECO:0000256" key="3">
    <source>
        <dbReference type="RuleBase" id="RU003616"/>
    </source>
</evidence>
<feature type="region of interest" description="Disordered" evidence="4">
    <location>
        <begin position="177"/>
        <end position="202"/>
    </location>
</feature>
<evidence type="ECO:0000313" key="6">
    <source>
        <dbReference type="EMBL" id="TGZ49661.1"/>
    </source>
</evidence>
<dbReference type="GO" id="GO:0042026">
    <property type="term" value="P:protein refolding"/>
    <property type="evidence" value="ECO:0007669"/>
    <property type="project" value="TreeGrafter"/>
</dbReference>
<dbReference type="PRINTS" id="PR00299">
    <property type="entry name" value="ACRYSTALLIN"/>
</dbReference>
<evidence type="ECO:0000313" key="7">
    <source>
        <dbReference type="Proteomes" id="UP000310200"/>
    </source>
</evidence>
<dbReference type="InterPro" id="IPR008978">
    <property type="entry name" value="HSP20-like_chaperone"/>
</dbReference>
<reference evidence="6 7" key="1">
    <citation type="journal article" date="2019" name="Philos. Trans. R. Soc. Lond., B, Biol. Sci.">
        <title>Ant behaviour and brain gene expression of defending hosts depend on the ecological success of the intruding social parasite.</title>
        <authorList>
            <person name="Kaur R."/>
            <person name="Stoldt M."/>
            <person name="Jongepier E."/>
            <person name="Feldmeyer B."/>
            <person name="Menzel F."/>
            <person name="Bornberg-Bauer E."/>
            <person name="Foitzik S."/>
        </authorList>
    </citation>
    <scope>NUCLEOTIDE SEQUENCE [LARGE SCALE GENOMIC DNA]</scope>
    <source>
        <tissue evidence="6">Whole body</tissue>
    </source>
</reference>
<organism evidence="6 7">
    <name type="scientific">Temnothorax longispinosus</name>
    <dbReference type="NCBI Taxonomy" id="300112"/>
    <lineage>
        <taxon>Eukaryota</taxon>
        <taxon>Metazoa</taxon>
        <taxon>Ecdysozoa</taxon>
        <taxon>Arthropoda</taxon>
        <taxon>Hexapoda</taxon>
        <taxon>Insecta</taxon>
        <taxon>Pterygota</taxon>
        <taxon>Neoptera</taxon>
        <taxon>Endopterygota</taxon>
        <taxon>Hymenoptera</taxon>
        <taxon>Apocrita</taxon>
        <taxon>Aculeata</taxon>
        <taxon>Formicoidea</taxon>
        <taxon>Formicidae</taxon>
        <taxon>Myrmicinae</taxon>
        <taxon>Temnothorax</taxon>
    </lineage>
</organism>
<dbReference type="InterPro" id="IPR002068">
    <property type="entry name" value="A-crystallin/Hsp20_dom"/>
</dbReference>
<dbReference type="AlphaFoldDB" id="A0A4S2KJB0"/>
<proteinExistence type="inferred from homology"/>
<dbReference type="GO" id="GO:0051082">
    <property type="term" value="F:unfolded protein binding"/>
    <property type="evidence" value="ECO:0007669"/>
    <property type="project" value="TreeGrafter"/>
</dbReference>
<dbReference type="EMBL" id="QBLH01002107">
    <property type="protein sequence ID" value="TGZ49661.1"/>
    <property type="molecule type" value="Genomic_DNA"/>
</dbReference>
<dbReference type="CDD" id="cd06526">
    <property type="entry name" value="metazoan_ACD"/>
    <property type="match status" value="1"/>
</dbReference>
<dbReference type="GO" id="GO:0009408">
    <property type="term" value="P:response to heat"/>
    <property type="evidence" value="ECO:0007669"/>
    <property type="project" value="TreeGrafter"/>
</dbReference>
<dbReference type="PANTHER" id="PTHR45640:SF13">
    <property type="entry name" value="HEAT SHOCK PROTEIN 22-RELATED"/>
    <property type="match status" value="1"/>
</dbReference>
<feature type="domain" description="SHSP" evidence="5">
    <location>
        <begin position="66"/>
        <end position="175"/>
    </location>
</feature>
<gene>
    <name evidence="6" type="ORF">DBV15_01295</name>
</gene>
<dbReference type="Gene3D" id="2.60.40.790">
    <property type="match status" value="1"/>
</dbReference>
<keyword evidence="7" id="KW-1185">Reference proteome</keyword>
<keyword evidence="1" id="KW-0346">Stress response</keyword>
<evidence type="ECO:0000256" key="1">
    <source>
        <dbReference type="ARBA" id="ARBA00023016"/>
    </source>
</evidence>
<dbReference type="PROSITE" id="PS01031">
    <property type="entry name" value="SHSP"/>
    <property type="match status" value="1"/>
</dbReference>
<name>A0A4S2KJB0_9HYME</name>
<dbReference type="PANTHER" id="PTHR45640">
    <property type="entry name" value="HEAT SHOCK PROTEIN HSP-12.2-RELATED"/>
    <property type="match status" value="1"/>
</dbReference>
<dbReference type="STRING" id="300112.A0A4S2KJB0"/>
<evidence type="ECO:0000256" key="4">
    <source>
        <dbReference type="SAM" id="MobiDB-lite"/>
    </source>
</evidence>
<dbReference type="GO" id="GO:0005634">
    <property type="term" value="C:nucleus"/>
    <property type="evidence" value="ECO:0007669"/>
    <property type="project" value="TreeGrafter"/>
</dbReference>
<accession>A0A4S2KJB0</accession>
<evidence type="ECO:0000259" key="5">
    <source>
        <dbReference type="PROSITE" id="PS01031"/>
    </source>
</evidence>
<sequence>MDLVPFIVGTDWEDLMCQSLLNQLFDLDDRRPQRVPVVPVPTESVRQKLIGPQRRDEVDELRDMLKLAIRRCENPSPPVNKDDFQVVLDVQQFKPEEISVKIVDDHLVVEAKHEDRQDRHGWVSRQFVRRYPLPQDIDVDNMTSKLSSDGLLTLVAPKKRPLKDESVRTLRIECTGKPFVQKQEKPKTLEQGQQGEKEKKQE</sequence>
<protein>
    <submittedName>
        <fullName evidence="6">Protein lethal essential for life-like protein</fullName>
    </submittedName>
</protein>